<dbReference type="GO" id="GO:0005634">
    <property type="term" value="C:nucleus"/>
    <property type="evidence" value="ECO:0007669"/>
    <property type="project" value="TreeGrafter"/>
</dbReference>
<dbReference type="GO" id="GO:0010468">
    <property type="term" value="P:regulation of gene expression"/>
    <property type="evidence" value="ECO:0007669"/>
    <property type="project" value="TreeGrafter"/>
</dbReference>
<feature type="domain" description="C2H2-type" evidence="6">
    <location>
        <begin position="33"/>
        <end position="61"/>
    </location>
</feature>
<dbReference type="AlphaFoldDB" id="A0A553N6B6"/>
<protein>
    <recommendedName>
        <fullName evidence="6">C2H2-type domain-containing protein</fullName>
    </recommendedName>
</protein>
<dbReference type="Pfam" id="PF00096">
    <property type="entry name" value="zf-C2H2"/>
    <property type="match status" value="1"/>
</dbReference>
<dbReference type="SUPFAM" id="SSF57667">
    <property type="entry name" value="beta-beta-alpha zinc fingers"/>
    <property type="match status" value="2"/>
</dbReference>
<evidence type="ECO:0000313" key="7">
    <source>
        <dbReference type="EMBL" id="TRY60974.1"/>
    </source>
</evidence>
<dbReference type="PANTHER" id="PTHR24403">
    <property type="entry name" value="ZINC FINGER PROTEIN"/>
    <property type="match status" value="1"/>
</dbReference>
<evidence type="ECO:0000256" key="3">
    <source>
        <dbReference type="ARBA" id="ARBA00022771"/>
    </source>
</evidence>
<dbReference type="SMART" id="SM00355">
    <property type="entry name" value="ZnF_C2H2"/>
    <property type="match status" value="4"/>
</dbReference>
<name>A0A553N6B6_TIGCA</name>
<comment type="caution">
    <text evidence="7">The sequence shown here is derived from an EMBL/GenBank/DDBJ whole genome shotgun (WGS) entry which is preliminary data.</text>
</comment>
<keyword evidence="3 5" id="KW-0863">Zinc-finger</keyword>
<evidence type="ECO:0000256" key="5">
    <source>
        <dbReference type="PROSITE-ProRule" id="PRU00042"/>
    </source>
</evidence>
<evidence type="ECO:0000259" key="6">
    <source>
        <dbReference type="PROSITE" id="PS50157"/>
    </source>
</evidence>
<keyword evidence="8" id="KW-1185">Reference proteome</keyword>
<dbReference type="EMBL" id="VCGU01000459">
    <property type="protein sequence ID" value="TRY60974.1"/>
    <property type="molecule type" value="Genomic_DNA"/>
</dbReference>
<keyword evidence="1" id="KW-0479">Metal-binding</keyword>
<dbReference type="Proteomes" id="UP000318571">
    <property type="component" value="Chromosome 8"/>
</dbReference>
<dbReference type="PROSITE" id="PS00028">
    <property type="entry name" value="ZINC_FINGER_C2H2_1"/>
    <property type="match status" value="2"/>
</dbReference>
<organism evidence="7 8">
    <name type="scientific">Tigriopus californicus</name>
    <name type="common">Marine copepod</name>
    <dbReference type="NCBI Taxonomy" id="6832"/>
    <lineage>
        <taxon>Eukaryota</taxon>
        <taxon>Metazoa</taxon>
        <taxon>Ecdysozoa</taxon>
        <taxon>Arthropoda</taxon>
        <taxon>Crustacea</taxon>
        <taxon>Multicrustacea</taxon>
        <taxon>Hexanauplia</taxon>
        <taxon>Copepoda</taxon>
        <taxon>Harpacticoida</taxon>
        <taxon>Harpacticidae</taxon>
        <taxon>Tigriopus</taxon>
    </lineage>
</organism>
<evidence type="ECO:0000256" key="2">
    <source>
        <dbReference type="ARBA" id="ARBA00022737"/>
    </source>
</evidence>
<reference evidence="7 8" key="1">
    <citation type="journal article" date="2018" name="Nat. Ecol. Evol.">
        <title>Genomic signatures of mitonuclear coevolution across populations of Tigriopus californicus.</title>
        <authorList>
            <person name="Barreto F.S."/>
            <person name="Watson E.T."/>
            <person name="Lima T.G."/>
            <person name="Willett C.S."/>
            <person name="Edmands S."/>
            <person name="Li W."/>
            <person name="Burton R.S."/>
        </authorList>
    </citation>
    <scope>NUCLEOTIDE SEQUENCE [LARGE SCALE GENOMIC DNA]</scope>
    <source>
        <strain evidence="7 8">San Diego</strain>
    </source>
</reference>
<keyword evidence="4" id="KW-0862">Zinc</keyword>
<proteinExistence type="predicted"/>
<dbReference type="Gene3D" id="3.30.160.60">
    <property type="entry name" value="Classic Zinc Finger"/>
    <property type="match status" value="2"/>
</dbReference>
<gene>
    <name evidence="7" type="ORF">TCAL_16286</name>
</gene>
<evidence type="ECO:0000313" key="8">
    <source>
        <dbReference type="Proteomes" id="UP000318571"/>
    </source>
</evidence>
<feature type="domain" description="C2H2-type" evidence="6">
    <location>
        <begin position="62"/>
        <end position="85"/>
    </location>
</feature>
<sequence length="184" mass="21840">MSPFTFWIDFTSYYKYWDIFEVEDHMVKLNKESMCRHCGYKSKLSANVKKHIRRIHMKATPFPCKFCTFKFKDKSDLQNHYKIKHGVVLRAREIDHLFMLSMITHIPGTTSVLCKICGYSSNSKPNVKRHVVSKHTQIRYPCQFCSATLSQEGDRRLHYQKRHGLTLSTSQIREMFENQHESLE</sequence>
<evidence type="ECO:0000256" key="1">
    <source>
        <dbReference type="ARBA" id="ARBA00022723"/>
    </source>
</evidence>
<evidence type="ECO:0000256" key="4">
    <source>
        <dbReference type="ARBA" id="ARBA00022833"/>
    </source>
</evidence>
<accession>A0A553N6B6</accession>
<dbReference type="InterPro" id="IPR050688">
    <property type="entry name" value="Zinc_finger/UBP_domain"/>
</dbReference>
<dbReference type="PANTHER" id="PTHR24403:SF67">
    <property type="entry name" value="FI01116P-RELATED"/>
    <property type="match status" value="1"/>
</dbReference>
<dbReference type="STRING" id="6832.A0A553N6B6"/>
<dbReference type="InterPro" id="IPR036236">
    <property type="entry name" value="Znf_C2H2_sf"/>
</dbReference>
<dbReference type="InterPro" id="IPR013087">
    <property type="entry name" value="Znf_C2H2_type"/>
</dbReference>
<dbReference type="PROSITE" id="PS50157">
    <property type="entry name" value="ZINC_FINGER_C2H2_2"/>
    <property type="match status" value="2"/>
</dbReference>
<keyword evidence="2" id="KW-0677">Repeat</keyword>
<dbReference type="GO" id="GO:0008270">
    <property type="term" value="F:zinc ion binding"/>
    <property type="evidence" value="ECO:0007669"/>
    <property type="project" value="UniProtKB-KW"/>
</dbReference>